<evidence type="ECO:0000256" key="13">
    <source>
        <dbReference type="PROSITE-ProRule" id="PRU00703"/>
    </source>
</evidence>
<keyword evidence="5 12" id="KW-0658">Purine biosynthesis</keyword>
<evidence type="ECO:0000256" key="12">
    <source>
        <dbReference type="HAMAP-Rule" id="MF_03156"/>
    </source>
</evidence>
<dbReference type="InterPro" id="IPR001093">
    <property type="entry name" value="IMP_DH_GMPRt"/>
</dbReference>
<evidence type="ECO:0000256" key="11">
    <source>
        <dbReference type="ARBA" id="ARBA00056556"/>
    </source>
</evidence>
<comment type="similarity">
    <text evidence="2 12">Belongs to the IMPDH/GMPR family.</text>
</comment>
<dbReference type="CDD" id="cd04601">
    <property type="entry name" value="CBS_pair_IMPDH"/>
    <property type="match status" value="1"/>
</dbReference>
<feature type="domain" description="CBS" evidence="15">
    <location>
        <begin position="120"/>
        <end position="179"/>
    </location>
</feature>
<dbReference type="UniPathway" id="UPA00601">
    <property type="reaction ID" value="UER00295"/>
</dbReference>
<evidence type="ECO:0000256" key="8">
    <source>
        <dbReference type="ARBA" id="ARBA00023027"/>
    </source>
</evidence>
<dbReference type="InterPro" id="IPR015875">
    <property type="entry name" value="IMP_DH/GMP_Rdtase_CS"/>
</dbReference>
<dbReference type="EMBL" id="MBFR01000046">
    <property type="protein sequence ID" value="PVU95801.1"/>
    <property type="molecule type" value="Genomic_DNA"/>
</dbReference>
<feature type="active site" description="Proton acceptor" evidence="12">
    <location>
        <position position="440"/>
    </location>
</feature>
<dbReference type="PANTHER" id="PTHR11911:SF111">
    <property type="entry name" value="INOSINE-5'-MONOPHOSPHATE DEHYDROGENASE"/>
    <property type="match status" value="1"/>
</dbReference>
<evidence type="ECO:0000256" key="7">
    <source>
        <dbReference type="ARBA" id="ARBA00023002"/>
    </source>
</evidence>
<evidence type="ECO:0000256" key="10">
    <source>
        <dbReference type="ARBA" id="ARBA00048028"/>
    </source>
</evidence>
<feature type="binding site" description="in other chain" evidence="12">
    <location>
        <position position="335"/>
    </location>
    <ligand>
        <name>K(+)</name>
        <dbReference type="ChEBI" id="CHEBI:29103"/>
        <note>ligand shared between two tetrameric partners</note>
    </ligand>
</feature>
<evidence type="ECO:0000256" key="6">
    <source>
        <dbReference type="ARBA" id="ARBA00022958"/>
    </source>
</evidence>
<dbReference type="PROSITE" id="PS51371">
    <property type="entry name" value="CBS"/>
    <property type="match status" value="2"/>
</dbReference>
<keyword evidence="6 12" id="KW-0630">Potassium</keyword>
<dbReference type="SMART" id="SM01240">
    <property type="entry name" value="IMPDH"/>
    <property type="match status" value="1"/>
</dbReference>
<dbReference type="InterPro" id="IPR000644">
    <property type="entry name" value="CBS_dom"/>
</dbReference>
<feature type="binding site" evidence="12">
    <location>
        <begin position="368"/>
        <end position="370"/>
    </location>
    <ligand>
        <name>IMP</name>
        <dbReference type="ChEBI" id="CHEBI:58053"/>
    </ligand>
</feature>
<keyword evidence="4 12" id="KW-0332">GMP biosynthesis</keyword>
<evidence type="ECO:0000256" key="9">
    <source>
        <dbReference type="ARBA" id="ARBA00023122"/>
    </source>
</evidence>
<feature type="binding site" evidence="12">
    <location>
        <begin position="391"/>
        <end position="392"/>
    </location>
    <ligand>
        <name>IMP</name>
        <dbReference type="ChEBI" id="CHEBI:58053"/>
    </ligand>
</feature>
<dbReference type="Pfam" id="PF00571">
    <property type="entry name" value="CBS"/>
    <property type="match status" value="2"/>
</dbReference>
<evidence type="ECO:0000256" key="14">
    <source>
        <dbReference type="RuleBase" id="RU003928"/>
    </source>
</evidence>
<feature type="binding site" evidence="12">
    <location>
        <begin position="328"/>
        <end position="330"/>
    </location>
    <ligand>
        <name>NAD(+)</name>
        <dbReference type="ChEBI" id="CHEBI:57540"/>
    </ligand>
</feature>
<comment type="caution">
    <text evidence="12">Lacks conserved residue(s) required for the propagation of feature annotation.</text>
</comment>
<dbReference type="InterPro" id="IPR046342">
    <property type="entry name" value="CBS_dom_sf"/>
</dbReference>
<dbReference type="InterPro" id="IPR005990">
    <property type="entry name" value="IMP_DH"/>
</dbReference>
<feature type="binding site" evidence="12">
    <location>
        <begin position="277"/>
        <end position="279"/>
    </location>
    <ligand>
        <name>NAD(+)</name>
        <dbReference type="ChEBI" id="CHEBI:57540"/>
    </ligand>
</feature>
<comment type="cofactor">
    <cofactor evidence="1 12">
        <name>K(+)</name>
        <dbReference type="ChEBI" id="CHEBI:29103"/>
    </cofactor>
</comment>
<dbReference type="HAMAP" id="MF_01964">
    <property type="entry name" value="IMPDH"/>
    <property type="match status" value="1"/>
</dbReference>
<evidence type="ECO:0000256" key="1">
    <source>
        <dbReference type="ARBA" id="ARBA00001958"/>
    </source>
</evidence>
<evidence type="ECO:0000256" key="3">
    <source>
        <dbReference type="ARBA" id="ARBA00022723"/>
    </source>
</evidence>
<comment type="pathway">
    <text evidence="12 14">Purine metabolism; XMP biosynthesis via de novo pathway; XMP from IMP: step 1/1.</text>
</comment>
<accession>A0A2T9YU01</accession>
<keyword evidence="7 12" id="KW-0560">Oxidoreductase</keyword>
<evidence type="ECO:0000259" key="15">
    <source>
        <dbReference type="PROSITE" id="PS51371"/>
    </source>
</evidence>
<keyword evidence="12" id="KW-0963">Cytoplasm</keyword>
<dbReference type="Gene3D" id="3.20.20.70">
    <property type="entry name" value="Aldolase class I"/>
    <property type="match status" value="1"/>
</dbReference>
<dbReference type="Pfam" id="PF00478">
    <property type="entry name" value="IMPDH"/>
    <property type="match status" value="1"/>
</dbReference>
<keyword evidence="17" id="KW-1185">Reference proteome</keyword>
<feature type="binding site" evidence="12">
    <location>
        <position position="507"/>
    </location>
    <ligand>
        <name>K(+)</name>
        <dbReference type="ChEBI" id="CHEBI:29103"/>
        <note>ligand shared between two tetrameric partners</note>
    </ligand>
</feature>
<proteinExistence type="inferred from homology"/>
<keyword evidence="8 12" id="KW-0520">NAD</keyword>
<dbReference type="GO" id="GO:0006177">
    <property type="term" value="P:GMP biosynthetic process"/>
    <property type="evidence" value="ECO:0007669"/>
    <property type="project" value="UniProtKB-UniRule"/>
</dbReference>
<evidence type="ECO:0000256" key="4">
    <source>
        <dbReference type="ARBA" id="ARBA00022749"/>
    </source>
</evidence>
<dbReference type="GO" id="GO:0005737">
    <property type="term" value="C:cytoplasm"/>
    <property type="evidence" value="ECO:0007669"/>
    <property type="project" value="UniProtKB-SubCell"/>
</dbReference>
<feature type="active site" description="Thioimidate intermediate" evidence="12">
    <location>
        <position position="335"/>
    </location>
</feature>
<comment type="caution">
    <text evidence="16">The sequence shown here is derived from an EMBL/GenBank/DDBJ whole genome shotgun (WGS) entry which is preliminary data.</text>
</comment>
<dbReference type="SMART" id="SM00116">
    <property type="entry name" value="CBS"/>
    <property type="match status" value="2"/>
</dbReference>
<comment type="activity regulation">
    <text evidence="12">Mycophenolic acid (MPA) is a non-competitive inhibitor that prevents formation of the closed enzyme conformation by binding to the same site as the amobile flap. In contrast, mizoribine monophosphate (MZP) is a competitive inhibitor that induces the closed conformation. MPA is a potent inhibitor of mammalian IMPDHs but a poor inhibitor of the bacterial enzymes. MZP is a more potent inhibitor of bacterial IMPDH.</text>
</comment>
<gene>
    <name evidence="16" type="ORF">BB561_001597</name>
</gene>
<feature type="domain" description="CBS" evidence="15">
    <location>
        <begin position="183"/>
        <end position="239"/>
    </location>
</feature>
<feature type="binding site" description="in other chain" evidence="12">
    <location>
        <position position="330"/>
    </location>
    <ligand>
        <name>K(+)</name>
        <dbReference type="ChEBI" id="CHEBI:29103"/>
        <note>ligand shared between two tetrameric partners</note>
    </ligand>
</feature>
<evidence type="ECO:0000313" key="16">
    <source>
        <dbReference type="EMBL" id="PVU95801.1"/>
    </source>
</evidence>
<feature type="binding site" evidence="12">
    <location>
        <position position="333"/>
    </location>
    <ligand>
        <name>IMP</name>
        <dbReference type="ChEBI" id="CHEBI:58053"/>
    </ligand>
</feature>
<organism evidence="16 17">
    <name type="scientific">Smittium simulii</name>
    <dbReference type="NCBI Taxonomy" id="133385"/>
    <lineage>
        <taxon>Eukaryota</taxon>
        <taxon>Fungi</taxon>
        <taxon>Fungi incertae sedis</taxon>
        <taxon>Zoopagomycota</taxon>
        <taxon>Kickxellomycotina</taxon>
        <taxon>Harpellomycetes</taxon>
        <taxon>Harpellales</taxon>
        <taxon>Legeriomycetaceae</taxon>
        <taxon>Smittium</taxon>
    </lineage>
</organism>
<dbReference type="AlphaFoldDB" id="A0A2T9YU01"/>
<dbReference type="PROSITE" id="PS00487">
    <property type="entry name" value="IMP_DH_GMP_RED"/>
    <property type="match status" value="1"/>
</dbReference>
<comment type="catalytic activity">
    <reaction evidence="10 12 14">
        <text>IMP + NAD(+) + H2O = XMP + NADH + H(+)</text>
        <dbReference type="Rhea" id="RHEA:11708"/>
        <dbReference type="ChEBI" id="CHEBI:15377"/>
        <dbReference type="ChEBI" id="CHEBI:15378"/>
        <dbReference type="ChEBI" id="CHEBI:57464"/>
        <dbReference type="ChEBI" id="CHEBI:57540"/>
        <dbReference type="ChEBI" id="CHEBI:57945"/>
        <dbReference type="ChEBI" id="CHEBI:58053"/>
        <dbReference type="EC" id="1.1.1.205"/>
    </reaction>
</comment>
<dbReference type="STRING" id="133385.A0A2T9YU01"/>
<comment type="subcellular location">
    <subcellularLocation>
        <location evidence="12">Cytoplasm</location>
    </subcellularLocation>
</comment>
<dbReference type="GO" id="GO:0006183">
    <property type="term" value="P:GTP biosynthetic process"/>
    <property type="evidence" value="ECO:0007669"/>
    <property type="project" value="TreeGrafter"/>
</dbReference>
<dbReference type="GO" id="GO:0046872">
    <property type="term" value="F:metal ion binding"/>
    <property type="evidence" value="ECO:0007669"/>
    <property type="project" value="UniProtKB-UniRule"/>
</dbReference>
<dbReference type="GO" id="GO:0000166">
    <property type="term" value="F:nucleotide binding"/>
    <property type="evidence" value="ECO:0007669"/>
    <property type="project" value="UniProtKB-UniRule"/>
</dbReference>
<feature type="binding site" evidence="12">
    <location>
        <position position="452"/>
    </location>
    <ligand>
        <name>IMP</name>
        <dbReference type="ChEBI" id="CHEBI:58053"/>
    </ligand>
</feature>
<evidence type="ECO:0000256" key="2">
    <source>
        <dbReference type="ARBA" id="ARBA00005502"/>
    </source>
</evidence>
<dbReference type="PANTHER" id="PTHR11911">
    <property type="entry name" value="INOSINE-5-MONOPHOSPHATE DEHYDROGENASE RELATED"/>
    <property type="match status" value="1"/>
</dbReference>
<feature type="binding site" description="in other chain" evidence="12">
    <location>
        <position position="332"/>
    </location>
    <ligand>
        <name>K(+)</name>
        <dbReference type="ChEBI" id="CHEBI:29103"/>
        <note>ligand shared between two tetrameric partners</note>
    </ligand>
</feature>
<comment type="function">
    <text evidence="11 12">Catalyzes the conversion of inosine 5'-phosphate (IMP) to xanthosine 5'-phosphate (XMP), the first committed and rate-limiting step in the de novo synthesis of guanine nucleotides, and therefore plays an important role in the regulation of cell growth.</text>
</comment>
<protein>
    <recommendedName>
        <fullName evidence="12 14">Inosine-5'-monophosphate dehydrogenase</fullName>
        <shortName evidence="12">IMP dehydrogenase</shortName>
        <shortName evidence="12">IMPD</shortName>
        <shortName evidence="12">IMPDH</shortName>
        <ecNumber evidence="12 14">1.1.1.205</ecNumber>
    </recommendedName>
</protein>
<reference evidence="16 17" key="1">
    <citation type="journal article" date="2018" name="MBio">
        <title>Comparative Genomics Reveals the Core Gene Toolbox for the Fungus-Insect Symbiosis.</title>
        <authorList>
            <person name="Wang Y."/>
            <person name="Stata M."/>
            <person name="Wang W."/>
            <person name="Stajich J.E."/>
            <person name="White M.M."/>
            <person name="Moncalvo J.M."/>
        </authorList>
    </citation>
    <scope>NUCLEOTIDE SEQUENCE [LARGE SCALE GENOMIC DNA]</scope>
    <source>
        <strain evidence="16 17">SWE-8-4</strain>
    </source>
</reference>
<dbReference type="FunFam" id="3.20.20.70:FF:000086">
    <property type="entry name" value="IMP dehydrogenase, putative"/>
    <property type="match status" value="1"/>
</dbReference>
<sequence length="652" mass="70038">MSSILKSDTALEVLQQVGQDGLSMTELMDLKKRGGITYNDFLVLPGHIDFPASDVTLDTKFSRNISLKTPLVSAPMDTVTESDMAIAIALMGGIGIIHNNCTIEQQAQMVRNVKLYENGFITNPIVLSPENTVGDAWECKKTHGFGGFPITDNGKLCGKLVGIVTMRDIMFIKDMSIKLSQVMSTDLITAKSGVNLKEANEILSKSKKGKLPIVDDNGCLVSLVSLSDLMKNIDYPLSSKNTHTKQLLVGAAIGTRPADRDRLAALVESGVDAVILDSSQGNSIYQIEFIKYAKALYGDSLDIVAGNVVTREQAANLIQAGADGLRVGMGSGSICITQEVMAVGRPQGTAVHQVSSFARMFGVPTIADGGIGNIGHIAKAMCLGASTIMMGGLLAGTSETPGDYYYIDGKRMKKYRGMGSLDAMNTVSNNNTSNNGSQARYFSESSAIKVAQGVVGSVNDKGSVKQFLAYLTTGLQHSLQDMGARSLTEVWSSVKEGKLRFEHRSSSAQSEGNVHGLYFAHFVMPKIPGVIPIDAAGIPLTPAKRTRLEYSTAAKTELKLSSTMIRKDPTVLCVKTTLSTKLLGEELKLSSTRIRKDPTVLCVKTTLATAKFLNAIALPRYLMLNSIRLALIPPNQCPPGTETLVSQRRVNR</sequence>
<evidence type="ECO:0000313" key="17">
    <source>
        <dbReference type="Proteomes" id="UP000245383"/>
    </source>
</evidence>
<dbReference type="GO" id="GO:0003938">
    <property type="term" value="F:IMP dehydrogenase activity"/>
    <property type="evidence" value="ECO:0007669"/>
    <property type="project" value="UniProtKB-UniRule"/>
</dbReference>
<feature type="binding site" evidence="12">
    <location>
        <begin position="415"/>
        <end position="419"/>
    </location>
    <ligand>
        <name>IMP</name>
        <dbReference type="ChEBI" id="CHEBI:58053"/>
    </ligand>
</feature>
<dbReference type="Proteomes" id="UP000245383">
    <property type="component" value="Unassembled WGS sequence"/>
</dbReference>
<dbReference type="SUPFAM" id="SSF51412">
    <property type="entry name" value="Inosine monophosphate dehydrogenase (IMPDH)"/>
    <property type="match status" value="1"/>
</dbReference>
<dbReference type="EC" id="1.1.1.205" evidence="12 14"/>
<keyword evidence="9 13" id="KW-0129">CBS domain</keyword>
<comment type="subunit">
    <text evidence="12">Homotetramer.</text>
</comment>
<dbReference type="InterPro" id="IPR013785">
    <property type="entry name" value="Aldolase_TIM"/>
</dbReference>
<keyword evidence="3 12" id="KW-0479">Metal-binding</keyword>
<dbReference type="NCBIfam" id="TIGR01302">
    <property type="entry name" value="IMP_dehydrog"/>
    <property type="match status" value="1"/>
</dbReference>
<dbReference type="CDD" id="cd00381">
    <property type="entry name" value="IMPDH"/>
    <property type="match status" value="1"/>
</dbReference>
<dbReference type="OrthoDB" id="416622at2759"/>
<name>A0A2T9YU01_9FUNG</name>
<dbReference type="SUPFAM" id="SSF54631">
    <property type="entry name" value="CBS-domain pair"/>
    <property type="match status" value="1"/>
</dbReference>
<evidence type="ECO:0000256" key="5">
    <source>
        <dbReference type="ARBA" id="ARBA00022755"/>
    </source>
</evidence>